<organism evidence="1 2">
    <name type="scientific">Liparis tanakae</name>
    <name type="common">Tanaka's snailfish</name>
    <dbReference type="NCBI Taxonomy" id="230148"/>
    <lineage>
        <taxon>Eukaryota</taxon>
        <taxon>Metazoa</taxon>
        <taxon>Chordata</taxon>
        <taxon>Craniata</taxon>
        <taxon>Vertebrata</taxon>
        <taxon>Euteleostomi</taxon>
        <taxon>Actinopterygii</taxon>
        <taxon>Neopterygii</taxon>
        <taxon>Teleostei</taxon>
        <taxon>Neoteleostei</taxon>
        <taxon>Acanthomorphata</taxon>
        <taxon>Eupercaria</taxon>
        <taxon>Perciformes</taxon>
        <taxon>Cottioidei</taxon>
        <taxon>Cottales</taxon>
        <taxon>Liparidae</taxon>
        <taxon>Liparis</taxon>
    </lineage>
</organism>
<accession>A0A4Z2HRY3</accession>
<reference evidence="1 2" key="1">
    <citation type="submission" date="2019-03" db="EMBL/GenBank/DDBJ databases">
        <title>First draft genome of Liparis tanakae, snailfish: a comprehensive survey of snailfish specific genes.</title>
        <authorList>
            <person name="Kim W."/>
            <person name="Song I."/>
            <person name="Jeong J.-H."/>
            <person name="Kim D."/>
            <person name="Kim S."/>
            <person name="Ryu S."/>
            <person name="Song J.Y."/>
            <person name="Lee S.K."/>
        </authorList>
    </citation>
    <scope>NUCLEOTIDE SEQUENCE [LARGE SCALE GENOMIC DNA]</scope>
    <source>
        <tissue evidence="1">Muscle</tissue>
    </source>
</reference>
<evidence type="ECO:0000313" key="2">
    <source>
        <dbReference type="Proteomes" id="UP000314294"/>
    </source>
</evidence>
<protein>
    <submittedName>
        <fullName evidence="1">Uncharacterized protein</fullName>
    </submittedName>
</protein>
<sequence length="357" mass="39808">MELHLLLDQLLVQQAESWQDSLSLFPEVNGELPQSLQMLTRTLRVSPGCTQAWVGISGPYSGKVFCPLAQIHPASPQSPYLLQGRRDLSLDLQIGLLLLDVPPAVCYLIAEQHALLNLDTRTQWNTLMSKYFDKQYFQTEGLLKLTDLQFDLLDVFCGPLDLQLRQVTYGAHKLEACQAILKARYFLHDGLWRTKYQRRIMNGRVSSGDALPNEPVHLSMTQELLSGCLQAATHSGIRSHHSAGHLEQPALHFLELVVVSFLFLHLAIQILHPLGQAQEPLAYLPQSGQCGAQLGLSLPQTALGIHVSLWMGQRSQSGLFLLQPVLKHMLAVLSLISEYCLSEQLSVSSTRSIHITN</sequence>
<gene>
    <name evidence="1" type="ORF">EYF80_021293</name>
</gene>
<evidence type="ECO:0000313" key="1">
    <source>
        <dbReference type="EMBL" id="TNN68508.1"/>
    </source>
</evidence>
<dbReference type="AlphaFoldDB" id="A0A4Z2HRY3"/>
<proteinExistence type="predicted"/>
<dbReference type="Proteomes" id="UP000314294">
    <property type="component" value="Unassembled WGS sequence"/>
</dbReference>
<name>A0A4Z2HRY3_9TELE</name>
<dbReference type="EMBL" id="SRLO01000189">
    <property type="protein sequence ID" value="TNN68508.1"/>
    <property type="molecule type" value="Genomic_DNA"/>
</dbReference>
<comment type="caution">
    <text evidence="1">The sequence shown here is derived from an EMBL/GenBank/DDBJ whole genome shotgun (WGS) entry which is preliminary data.</text>
</comment>
<keyword evidence="2" id="KW-1185">Reference proteome</keyword>